<reference evidence="2" key="1">
    <citation type="submission" date="2016-10" db="EMBL/GenBank/DDBJ databases">
        <authorList>
            <person name="Varghese N."/>
            <person name="Submissions S."/>
        </authorList>
    </citation>
    <scope>NUCLEOTIDE SEQUENCE [LARGE SCALE GENOMIC DNA]</scope>
    <source>
        <strain evidence="2">DSM 44544</strain>
    </source>
</reference>
<dbReference type="AlphaFoldDB" id="A0A1H5CWI8"/>
<evidence type="ECO:0000313" key="1">
    <source>
        <dbReference type="EMBL" id="SED70923.1"/>
    </source>
</evidence>
<sequence>MNTRGNSHRTAALIVVAVLVAVAVLGGGTWLVLRATVLRPVALPEPPKELPSPWPETGAEPVREVPMPTGEMAAALPDYTAAHVLCSALPEQRWAKLLGGPVLREVSAVFGCTVVTTTLRVRAELSDGKLVVPTGKPERTTVGGRDATIHRASDRRATAVVRLLGANAPSWSKPVLEISLEQDVWDRTPRDLPAMVRELGEGIVNAVTTPGPSLPADSAENTMPAREAGPVPGSGIVDAATPLIAWQLCSALSQSTGRPLEEFVPKHDGECEYRTDKAFGVQAASRAHLETSLPDTVGGRPAFVENPSVTIQLTDESPQQVRLSWLSPRKSEAELRAWAETLVPRLLGT</sequence>
<evidence type="ECO:0000313" key="2">
    <source>
        <dbReference type="Proteomes" id="UP000199622"/>
    </source>
</evidence>
<proteinExistence type="predicted"/>
<dbReference type="EMBL" id="FNSO01000004">
    <property type="protein sequence ID" value="SED70923.1"/>
    <property type="molecule type" value="Genomic_DNA"/>
</dbReference>
<accession>A0A1H5CWI8</accession>
<name>A0A1H5CWI8_9PSEU</name>
<protein>
    <submittedName>
        <fullName evidence="1">Uncharacterized protein</fullName>
    </submittedName>
</protein>
<dbReference type="OrthoDB" id="3692187at2"/>
<gene>
    <name evidence="1" type="ORF">SAMN04489727_9015</name>
</gene>
<organism evidence="1 2">
    <name type="scientific">Amycolatopsis tolypomycina</name>
    <dbReference type="NCBI Taxonomy" id="208445"/>
    <lineage>
        <taxon>Bacteria</taxon>
        <taxon>Bacillati</taxon>
        <taxon>Actinomycetota</taxon>
        <taxon>Actinomycetes</taxon>
        <taxon>Pseudonocardiales</taxon>
        <taxon>Pseudonocardiaceae</taxon>
        <taxon>Amycolatopsis</taxon>
    </lineage>
</organism>
<dbReference type="Proteomes" id="UP000199622">
    <property type="component" value="Unassembled WGS sequence"/>
</dbReference>
<dbReference type="RefSeq" id="WP_091318446.1">
    <property type="nucleotide sequence ID" value="NZ_FNSO01000004.1"/>
</dbReference>
<keyword evidence="2" id="KW-1185">Reference proteome</keyword>